<proteinExistence type="inferred from homology"/>
<dbReference type="SUPFAM" id="SSF47973">
    <property type="entry name" value="Ribosomal protein S7"/>
    <property type="match status" value="1"/>
</dbReference>
<dbReference type="NCBIfam" id="TIGR01028">
    <property type="entry name" value="uS7_euk_arch"/>
    <property type="match status" value="1"/>
</dbReference>
<dbReference type="InterPro" id="IPR026018">
    <property type="entry name" value="Ribosomal_uS7_arc"/>
</dbReference>
<dbReference type="AlphaFoldDB" id="A0AAF0D3L3"/>
<comment type="similarity">
    <text evidence="1 7">Belongs to the universal ribosomal protein uS7 family.</text>
</comment>
<dbReference type="PANTHER" id="PTHR11205">
    <property type="entry name" value="RIBOSOMAL PROTEIN S7"/>
    <property type="match status" value="1"/>
</dbReference>
<evidence type="ECO:0000313" key="10">
    <source>
        <dbReference type="Proteomes" id="UP000186851"/>
    </source>
</evidence>
<comment type="function">
    <text evidence="7">One of the primary rRNA binding proteins, it binds directly to 16S rRNA where it nucleates assembly of the head domain of the 30S subunit. Is located at the subunit interface close to the decoding center.</text>
</comment>
<dbReference type="Pfam" id="PF00177">
    <property type="entry name" value="Ribosomal_S7"/>
    <property type="match status" value="1"/>
</dbReference>
<evidence type="ECO:0000256" key="7">
    <source>
        <dbReference type="HAMAP-Rule" id="MF_00480"/>
    </source>
</evidence>
<comment type="subunit">
    <text evidence="2 7">Part of the 30S ribosomal subunit.</text>
</comment>
<accession>A0AAF0D3L3</accession>
<organism evidence="9 10">
    <name type="scientific">Odinarchaeota yellowstonii (strain LCB_4)</name>
    <dbReference type="NCBI Taxonomy" id="1841599"/>
    <lineage>
        <taxon>Archaea</taxon>
        <taxon>Promethearchaeati</taxon>
        <taxon>Candidatus Odinarchaeota</taxon>
        <taxon>Candidatus Odinarchaeia</taxon>
        <taxon>Candidatus Odinarchaeales</taxon>
        <taxon>Candidatus Odinarchaeaceae</taxon>
        <taxon>Candidatus Odinarchaeum</taxon>
    </lineage>
</organism>
<dbReference type="KEGG" id="oyw:OdinLCB4_000160"/>
<dbReference type="CDD" id="cd14867">
    <property type="entry name" value="uS7_Eukaryote"/>
    <property type="match status" value="1"/>
</dbReference>
<evidence type="ECO:0000256" key="5">
    <source>
        <dbReference type="ARBA" id="ARBA00022980"/>
    </source>
</evidence>
<reference evidence="9" key="2">
    <citation type="journal article" date="2022" name="Nat. Microbiol.">
        <title>A closed Candidatus Odinarchaeum chromosome exposes Asgard archaeal viruses.</title>
        <authorList>
            <person name="Tamarit D."/>
            <person name="Caceres E.F."/>
            <person name="Krupovic M."/>
            <person name="Nijland R."/>
            <person name="Eme L."/>
            <person name="Robinson N.P."/>
            <person name="Ettema T.J.G."/>
        </authorList>
    </citation>
    <scope>NUCLEOTIDE SEQUENCE</scope>
    <source>
        <strain evidence="9">LCB_4</strain>
    </source>
</reference>
<dbReference type="InterPro" id="IPR036823">
    <property type="entry name" value="Ribosomal_uS7_dom_sf"/>
</dbReference>
<dbReference type="GO" id="GO:0006412">
    <property type="term" value="P:translation"/>
    <property type="evidence" value="ECO:0007669"/>
    <property type="project" value="UniProtKB-UniRule"/>
</dbReference>
<dbReference type="Proteomes" id="UP000186851">
    <property type="component" value="Chromosome"/>
</dbReference>
<evidence type="ECO:0000259" key="8">
    <source>
        <dbReference type="Pfam" id="PF00177"/>
    </source>
</evidence>
<sequence>MAKALCKLTLEVVAVSDIKLFNKWDYDNLQVSDLGLQRYISLKPVILPHTGGRHEHKRFGKSEVPIVERFVNRLIALGLAKGKGGKHIKMCIATGKKQTAINIVKNAFEMVHLRTGKNPIQVLIDAIVNSAPREDTTRISYGGIVYHQSVDMSPQRRVDTALRFLAQGALKASKKNSTTIEECVAEELIAASENNPRSYAISRKEERERIAAAAR</sequence>
<evidence type="ECO:0000256" key="1">
    <source>
        <dbReference type="ARBA" id="ARBA00007151"/>
    </source>
</evidence>
<dbReference type="GO" id="GO:0019843">
    <property type="term" value="F:rRNA binding"/>
    <property type="evidence" value="ECO:0007669"/>
    <property type="project" value="UniProtKB-UniRule"/>
</dbReference>
<evidence type="ECO:0000313" key="9">
    <source>
        <dbReference type="EMBL" id="WEU41100.1"/>
    </source>
</evidence>
<keyword evidence="5 7" id="KW-0689">Ribosomal protein</keyword>
<keyword evidence="4 7" id="KW-0694">RNA-binding</keyword>
<dbReference type="PIRSF" id="PIRSF002122">
    <property type="entry name" value="RPS7p_RPS7a_RPS5e_RPS7o"/>
    <property type="match status" value="1"/>
</dbReference>
<dbReference type="GO" id="GO:0015935">
    <property type="term" value="C:small ribosomal subunit"/>
    <property type="evidence" value="ECO:0007669"/>
    <property type="project" value="UniProtKB-UniRule"/>
</dbReference>
<evidence type="ECO:0000256" key="2">
    <source>
        <dbReference type="ARBA" id="ARBA00011458"/>
    </source>
</evidence>
<keyword evidence="6 7" id="KW-0687">Ribonucleoprotein</keyword>
<dbReference type="EMBL" id="CP091871">
    <property type="protein sequence ID" value="WEU41100.1"/>
    <property type="molecule type" value="Genomic_DNA"/>
</dbReference>
<feature type="domain" description="Small ribosomal subunit protein uS7" evidence="8">
    <location>
        <begin position="37"/>
        <end position="215"/>
    </location>
</feature>
<reference evidence="9" key="1">
    <citation type="journal article" date="2017" name="Nature">
        <title>Asgard archaea illuminate the origin of eukaryotic cellular complexity.</title>
        <authorList>
            <person name="Zaremba-Niedzwiedzka K."/>
            <person name="Caceres E.F."/>
            <person name="Saw J.H."/>
            <person name="Backstrom D."/>
            <person name="Juzokaite L."/>
            <person name="Vancaester E."/>
            <person name="Seitz K.W."/>
            <person name="Anantharaman K."/>
            <person name="Starnawski P."/>
            <person name="Kjeldsen K.U."/>
            <person name="Scott M.B."/>
            <person name="Nunoura T."/>
            <person name="Banfield J.F."/>
            <person name="Schramm A."/>
            <person name="Baker B.J."/>
            <person name="Spang A."/>
            <person name="Ettema T.J.G."/>
        </authorList>
    </citation>
    <scope>NUCLEOTIDE SEQUENCE</scope>
    <source>
        <strain evidence="9">LCB_4</strain>
    </source>
</reference>
<dbReference type="InterPro" id="IPR005716">
    <property type="entry name" value="Ribosomal_uS7_euk/arc"/>
</dbReference>
<dbReference type="InterPro" id="IPR023798">
    <property type="entry name" value="Ribosomal_uS7_dom"/>
</dbReference>
<protein>
    <recommendedName>
        <fullName evidence="7">Small ribosomal subunit protein uS7</fullName>
    </recommendedName>
</protein>
<dbReference type="InterPro" id="IPR000235">
    <property type="entry name" value="Ribosomal_uS7"/>
</dbReference>
<name>A0AAF0D3L3_ODILC</name>
<evidence type="ECO:0000256" key="6">
    <source>
        <dbReference type="ARBA" id="ARBA00023274"/>
    </source>
</evidence>
<gene>
    <name evidence="7" type="primary">rps7</name>
    <name evidence="9" type="ORF">OdinLCB4_000160</name>
</gene>
<dbReference type="Gene3D" id="1.10.455.10">
    <property type="entry name" value="Ribosomal protein S7 domain"/>
    <property type="match status" value="1"/>
</dbReference>
<evidence type="ECO:0000256" key="4">
    <source>
        <dbReference type="ARBA" id="ARBA00022884"/>
    </source>
</evidence>
<evidence type="ECO:0000256" key="3">
    <source>
        <dbReference type="ARBA" id="ARBA00022730"/>
    </source>
</evidence>
<keyword evidence="3 7" id="KW-0699">rRNA-binding</keyword>
<dbReference type="HAMAP" id="MF_00480_A">
    <property type="entry name" value="Ribosomal_uS7_A"/>
    <property type="match status" value="1"/>
</dbReference>
<dbReference type="NCBIfam" id="NF003106">
    <property type="entry name" value="PRK04027.1"/>
    <property type="match status" value="1"/>
</dbReference>
<dbReference type="GO" id="GO:0003735">
    <property type="term" value="F:structural constituent of ribosome"/>
    <property type="evidence" value="ECO:0007669"/>
    <property type="project" value="UniProtKB-UniRule"/>
</dbReference>